<accession>A0A2H0BSV9</accession>
<dbReference type="GO" id="GO:0005737">
    <property type="term" value="C:cytoplasm"/>
    <property type="evidence" value="ECO:0007669"/>
    <property type="project" value="UniProtKB-ARBA"/>
</dbReference>
<dbReference type="NCBIfam" id="TIGR00166">
    <property type="entry name" value="S6"/>
    <property type="match status" value="1"/>
</dbReference>
<dbReference type="InterPro" id="IPR035980">
    <property type="entry name" value="Ribosomal_bS6_sf"/>
</dbReference>
<organism evidence="5 6">
    <name type="scientific">Candidatus Uhrbacteria bacterium CG22_combo_CG10-13_8_21_14_all_47_17</name>
    <dbReference type="NCBI Taxonomy" id="1975041"/>
    <lineage>
        <taxon>Bacteria</taxon>
        <taxon>Candidatus Uhriibacteriota</taxon>
    </lineage>
</organism>
<dbReference type="Gene3D" id="3.30.70.60">
    <property type="match status" value="1"/>
</dbReference>
<dbReference type="PANTHER" id="PTHR21011">
    <property type="entry name" value="MITOCHONDRIAL 28S RIBOSOMAL PROTEIN S6"/>
    <property type="match status" value="1"/>
</dbReference>
<feature type="compositionally biased region" description="Basic and acidic residues" evidence="4">
    <location>
        <begin position="151"/>
        <end position="161"/>
    </location>
</feature>
<dbReference type="InterPro" id="IPR020814">
    <property type="entry name" value="Ribosomal_S6_plastid/chlpt"/>
</dbReference>
<feature type="compositionally biased region" description="Basic and acidic residues" evidence="4">
    <location>
        <begin position="130"/>
        <end position="139"/>
    </location>
</feature>
<comment type="similarity">
    <text evidence="1 3">Belongs to the bacterial ribosomal protein bS6 family.</text>
</comment>
<reference evidence="5 6" key="1">
    <citation type="submission" date="2017-09" db="EMBL/GenBank/DDBJ databases">
        <title>Depth-based differentiation of microbial function through sediment-hosted aquifers and enrichment of novel symbionts in the deep terrestrial subsurface.</title>
        <authorList>
            <person name="Probst A.J."/>
            <person name="Ladd B."/>
            <person name="Jarett J.K."/>
            <person name="Geller-Mcgrath D.E."/>
            <person name="Sieber C.M."/>
            <person name="Emerson J.B."/>
            <person name="Anantharaman K."/>
            <person name="Thomas B.C."/>
            <person name="Malmstrom R."/>
            <person name="Stieglmeier M."/>
            <person name="Klingl A."/>
            <person name="Woyke T."/>
            <person name="Ryan C.M."/>
            <person name="Banfield J.F."/>
        </authorList>
    </citation>
    <scope>NUCLEOTIDE SEQUENCE [LARGE SCALE GENOMIC DNA]</scope>
    <source>
        <strain evidence="5">CG22_combo_CG10-13_8_21_14_all_47_17</strain>
    </source>
</reference>
<name>A0A2H0BSV9_9BACT</name>
<dbReference type="GO" id="GO:0006412">
    <property type="term" value="P:translation"/>
    <property type="evidence" value="ECO:0007669"/>
    <property type="project" value="UniProtKB-UniRule"/>
</dbReference>
<dbReference type="Proteomes" id="UP000231581">
    <property type="component" value="Unassembled WGS sequence"/>
</dbReference>
<feature type="region of interest" description="Disordered" evidence="4">
    <location>
        <begin position="126"/>
        <end position="161"/>
    </location>
</feature>
<evidence type="ECO:0000256" key="1">
    <source>
        <dbReference type="ARBA" id="ARBA00009512"/>
    </source>
</evidence>
<evidence type="ECO:0000313" key="5">
    <source>
        <dbReference type="EMBL" id="PIP60704.1"/>
    </source>
</evidence>
<keyword evidence="3" id="KW-0699">rRNA-binding</keyword>
<dbReference type="SUPFAM" id="SSF54995">
    <property type="entry name" value="Ribosomal protein S6"/>
    <property type="match status" value="1"/>
</dbReference>
<keyword evidence="3 5" id="KW-0689">Ribosomal protein</keyword>
<dbReference type="GO" id="GO:0003735">
    <property type="term" value="F:structural constituent of ribosome"/>
    <property type="evidence" value="ECO:0007669"/>
    <property type="project" value="InterPro"/>
</dbReference>
<gene>
    <name evidence="3 5" type="primary">rpsF</name>
    <name evidence="5" type="ORF">COX00_01960</name>
</gene>
<proteinExistence type="inferred from homology"/>
<protein>
    <recommendedName>
        <fullName evidence="2 3">Small ribosomal subunit protein bS6</fullName>
    </recommendedName>
</protein>
<sequence>MSENPPARYELLYIIPTTFTDEEVGTVEQKVTAILEKLGASIESTQRLGKMRFAYSIKKQRHGHYVLVYFTLDRLMLAKLEGTLRITSEVLRHLILRVEGETPNFNLVPYEEINIEAKEEHVRRRKMDAKKKAEEEAVQTKKPANDSTETGEEKLKISEEEVERKIESALKKDETEA</sequence>
<dbReference type="InterPro" id="IPR014717">
    <property type="entry name" value="Transl_elong_EF1B/ribsomal_bS6"/>
</dbReference>
<dbReference type="EMBL" id="PCSZ01000039">
    <property type="protein sequence ID" value="PIP60704.1"/>
    <property type="molecule type" value="Genomic_DNA"/>
</dbReference>
<evidence type="ECO:0000256" key="3">
    <source>
        <dbReference type="HAMAP-Rule" id="MF_00360"/>
    </source>
</evidence>
<evidence type="ECO:0000256" key="4">
    <source>
        <dbReference type="SAM" id="MobiDB-lite"/>
    </source>
</evidence>
<dbReference type="GO" id="GO:0070181">
    <property type="term" value="F:small ribosomal subunit rRNA binding"/>
    <property type="evidence" value="ECO:0007669"/>
    <property type="project" value="TreeGrafter"/>
</dbReference>
<keyword evidence="3" id="KW-0694">RNA-binding</keyword>
<dbReference type="InterPro" id="IPR000529">
    <property type="entry name" value="Ribosomal_bS6"/>
</dbReference>
<dbReference type="PANTHER" id="PTHR21011:SF1">
    <property type="entry name" value="SMALL RIBOSOMAL SUBUNIT PROTEIN BS6M"/>
    <property type="match status" value="1"/>
</dbReference>
<dbReference type="CDD" id="cd00473">
    <property type="entry name" value="bS6"/>
    <property type="match status" value="1"/>
</dbReference>
<keyword evidence="3" id="KW-0687">Ribonucleoprotein</keyword>
<dbReference type="GO" id="GO:0005840">
    <property type="term" value="C:ribosome"/>
    <property type="evidence" value="ECO:0007669"/>
    <property type="project" value="UniProtKB-KW"/>
</dbReference>
<dbReference type="GO" id="GO:1990904">
    <property type="term" value="C:ribonucleoprotein complex"/>
    <property type="evidence" value="ECO:0007669"/>
    <property type="project" value="UniProtKB-KW"/>
</dbReference>
<evidence type="ECO:0000313" key="6">
    <source>
        <dbReference type="Proteomes" id="UP000231581"/>
    </source>
</evidence>
<dbReference type="AlphaFoldDB" id="A0A2H0BSV9"/>
<dbReference type="HAMAP" id="MF_00360">
    <property type="entry name" value="Ribosomal_bS6"/>
    <property type="match status" value="1"/>
</dbReference>
<comment type="caution">
    <text evidence="5">The sequence shown here is derived from an EMBL/GenBank/DDBJ whole genome shotgun (WGS) entry which is preliminary data.</text>
</comment>
<dbReference type="Pfam" id="PF01250">
    <property type="entry name" value="Ribosomal_S6"/>
    <property type="match status" value="1"/>
</dbReference>
<evidence type="ECO:0000256" key="2">
    <source>
        <dbReference type="ARBA" id="ARBA00035294"/>
    </source>
</evidence>
<comment type="function">
    <text evidence="3">Binds together with bS18 to 16S ribosomal RNA.</text>
</comment>